<gene>
    <name evidence="2" type="ORF">SAMN05444682_110208</name>
</gene>
<dbReference type="Gene3D" id="3.90.1340.10">
    <property type="entry name" value="Phage tail collar domain"/>
    <property type="match status" value="1"/>
</dbReference>
<dbReference type="Proteomes" id="UP000198670">
    <property type="component" value="Unassembled WGS sequence"/>
</dbReference>
<dbReference type="EMBL" id="FOQO01000010">
    <property type="protein sequence ID" value="SFJ52209.1"/>
    <property type="molecule type" value="Genomic_DNA"/>
</dbReference>
<dbReference type="Pfam" id="PF07484">
    <property type="entry name" value="Collar"/>
    <property type="match status" value="1"/>
</dbReference>
<proteinExistence type="predicted"/>
<dbReference type="AlphaFoldDB" id="A0A1I3S3L1"/>
<accession>A0A1I3S3L1</accession>
<dbReference type="InterPro" id="IPR037053">
    <property type="entry name" value="Phage_tail_collar_dom_sf"/>
</dbReference>
<dbReference type="InterPro" id="IPR011083">
    <property type="entry name" value="Phage_tail_collar_dom"/>
</dbReference>
<organism evidence="2 3">
    <name type="scientific">Parapedobacter indicus</name>
    <dbReference type="NCBI Taxonomy" id="1477437"/>
    <lineage>
        <taxon>Bacteria</taxon>
        <taxon>Pseudomonadati</taxon>
        <taxon>Bacteroidota</taxon>
        <taxon>Sphingobacteriia</taxon>
        <taxon>Sphingobacteriales</taxon>
        <taxon>Sphingobacteriaceae</taxon>
        <taxon>Parapedobacter</taxon>
    </lineage>
</organism>
<feature type="domain" description="Phage tail collar" evidence="1">
    <location>
        <begin position="7"/>
        <end position="62"/>
    </location>
</feature>
<dbReference type="OrthoDB" id="9810174at2"/>
<evidence type="ECO:0000313" key="2">
    <source>
        <dbReference type="EMBL" id="SFJ52209.1"/>
    </source>
</evidence>
<dbReference type="SUPFAM" id="SSF88874">
    <property type="entry name" value="Receptor-binding domain of short tail fibre protein gp12"/>
    <property type="match status" value="1"/>
</dbReference>
<evidence type="ECO:0000259" key="1">
    <source>
        <dbReference type="Pfam" id="PF07484"/>
    </source>
</evidence>
<sequence length="183" mass="18634">MDEYLAIIKLFAGNFAPRTFAYCAGQILSISTNSALFSLLGTTYGGNGQTTFALPDLRGRVPLGAMGQGPGLSDYVLGQTSGTETVTLITTQIPQHNHYFLASSAAGTANTPTSTSVLGAPPNVGSGPNAAPVNVYVEAGGPSVPLAPTAIGPAGGSQAHANMQPYTALNYVITTEGVFPSRN</sequence>
<reference evidence="2 3" key="1">
    <citation type="submission" date="2016-10" db="EMBL/GenBank/DDBJ databases">
        <authorList>
            <person name="de Groot N.N."/>
        </authorList>
    </citation>
    <scope>NUCLEOTIDE SEQUENCE [LARGE SCALE GENOMIC DNA]</scope>
    <source>
        <strain evidence="2 3">RK1</strain>
    </source>
</reference>
<name>A0A1I3S3L1_9SPHI</name>
<protein>
    <submittedName>
        <fullName evidence="2">Microcystin-dependent protein</fullName>
    </submittedName>
</protein>
<evidence type="ECO:0000313" key="3">
    <source>
        <dbReference type="Proteomes" id="UP000198670"/>
    </source>
</evidence>
<keyword evidence="3" id="KW-1185">Reference proteome</keyword>
<dbReference type="RefSeq" id="WP_090629832.1">
    <property type="nucleotide sequence ID" value="NZ_FOQO01000010.1"/>
</dbReference>
<dbReference type="STRING" id="1477437.SAMN05444682_110208"/>